<evidence type="ECO:0000256" key="9">
    <source>
        <dbReference type="SAM" id="MobiDB-lite"/>
    </source>
</evidence>
<evidence type="ECO:0000256" key="2">
    <source>
        <dbReference type="ARBA" id="ARBA00010928"/>
    </source>
</evidence>
<dbReference type="HAMAP" id="MF_00121">
    <property type="entry name" value="GatB"/>
    <property type="match status" value="1"/>
</dbReference>
<feature type="region of interest" description="Disordered" evidence="9">
    <location>
        <begin position="494"/>
        <end position="524"/>
    </location>
</feature>
<dbReference type="PANTHER" id="PTHR11659:SF0">
    <property type="entry name" value="GLUTAMYL-TRNA(GLN) AMIDOTRANSFERASE SUBUNIT B, MITOCHONDRIAL"/>
    <property type="match status" value="1"/>
</dbReference>
<dbReference type="GO" id="GO:0032543">
    <property type="term" value="P:mitochondrial translation"/>
    <property type="evidence" value="ECO:0007669"/>
    <property type="project" value="UniProtKB-UniRule"/>
</dbReference>
<dbReference type="SUPFAM" id="SSF51735">
    <property type="entry name" value="NAD(P)-binding Rossmann-fold domains"/>
    <property type="match status" value="1"/>
</dbReference>
<dbReference type="InterPro" id="IPR055170">
    <property type="entry name" value="GFO_IDH_MocA-like_dom"/>
</dbReference>
<comment type="subunit">
    <text evidence="8">Subunit of the heterotrimeric GatCAB amidotransferase (AdT) complex, composed of A, B and C subunits.</text>
</comment>
<dbReference type="EMBL" id="SDEE01000001">
    <property type="protein sequence ID" value="RXW25736.1"/>
    <property type="molecule type" value="Genomic_DNA"/>
</dbReference>
<dbReference type="SUPFAM" id="SSF55347">
    <property type="entry name" value="Glyceraldehyde-3-phosphate dehydrogenase-like, C-terminal domain"/>
    <property type="match status" value="1"/>
</dbReference>
<comment type="function">
    <text evidence="8">Allows the formation of correctly charged Gln-tRNA(Gln) through the transamidation of misacylated Glu-tRNA(Gln) in the mitochondria. The reaction takes place in the presence of glutamine and ATP through an activated gamma-phospho-Glu-tRNA(Gln).</text>
</comment>
<dbReference type="SUPFAM" id="SSF55931">
    <property type="entry name" value="Glutamine synthetase/guanido kinase"/>
    <property type="match status" value="1"/>
</dbReference>
<proteinExistence type="inferred from homology"/>
<reference evidence="11 12" key="1">
    <citation type="submission" date="2019-01" db="EMBL/GenBank/DDBJ databases">
        <title>Draft genome sequence of Psathyrella aberdarensis IHI B618.</title>
        <authorList>
            <person name="Buettner E."/>
            <person name="Kellner H."/>
        </authorList>
    </citation>
    <scope>NUCLEOTIDE SEQUENCE [LARGE SCALE GENOMIC DNA]</scope>
    <source>
        <strain evidence="11 12">IHI B618</strain>
    </source>
</reference>
<comment type="subcellular location">
    <subcellularLocation>
        <location evidence="8">Mitochondrion</location>
    </subcellularLocation>
</comment>
<organism evidence="11 12">
    <name type="scientific">Candolleomyces aberdarensis</name>
    <dbReference type="NCBI Taxonomy" id="2316362"/>
    <lineage>
        <taxon>Eukaryota</taxon>
        <taxon>Fungi</taxon>
        <taxon>Dikarya</taxon>
        <taxon>Basidiomycota</taxon>
        <taxon>Agaricomycotina</taxon>
        <taxon>Agaricomycetes</taxon>
        <taxon>Agaricomycetidae</taxon>
        <taxon>Agaricales</taxon>
        <taxon>Agaricineae</taxon>
        <taxon>Psathyrellaceae</taxon>
        <taxon>Candolleomyces</taxon>
    </lineage>
</organism>
<keyword evidence="5 8" id="KW-0067">ATP-binding</keyword>
<dbReference type="OrthoDB" id="1722066at2759"/>
<comment type="similarity">
    <text evidence="1 8">Belongs to the GatB/GatE family. GatB subfamily.</text>
</comment>
<dbReference type="SMART" id="SM00845">
    <property type="entry name" value="GatB_Yqey"/>
    <property type="match status" value="1"/>
</dbReference>
<dbReference type="InterPro" id="IPR023168">
    <property type="entry name" value="GatB_Yqey_C_2"/>
</dbReference>
<dbReference type="InterPro" id="IPR014746">
    <property type="entry name" value="Gln_synth/guanido_kin_cat_dom"/>
</dbReference>
<evidence type="ECO:0000256" key="4">
    <source>
        <dbReference type="ARBA" id="ARBA00022741"/>
    </source>
</evidence>
<dbReference type="InterPro" id="IPR036291">
    <property type="entry name" value="NAD(P)-bd_dom_sf"/>
</dbReference>
<dbReference type="EC" id="6.3.5.-" evidence="8"/>
<dbReference type="InterPro" id="IPR018027">
    <property type="entry name" value="Asn/Gln_amidotransferase"/>
</dbReference>
<dbReference type="AlphaFoldDB" id="A0A4Q2E0V2"/>
<dbReference type="Gene3D" id="1.10.10.410">
    <property type="match status" value="1"/>
</dbReference>
<dbReference type="InterPro" id="IPR004413">
    <property type="entry name" value="GatB"/>
</dbReference>
<dbReference type="GO" id="GO:0050567">
    <property type="term" value="F:glutaminyl-tRNA synthase (glutamine-hydrolyzing) activity"/>
    <property type="evidence" value="ECO:0007669"/>
    <property type="project" value="UniProtKB-UniRule"/>
</dbReference>
<evidence type="ECO:0000256" key="6">
    <source>
        <dbReference type="ARBA" id="ARBA00022917"/>
    </source>
</evidence>
<dbReference type="GO" id="GO:0070681">
    <property type="term" value="P:glutaminyl-tRNAGln biosynthesis via transamidation"/>
    <property type="evidence" value="ECO:0007669"/>
    <property type="project" value="UniProtKB-UniRule"/>
</dbReference>
<evidence type="ECO:0000259" key="10">
    <source>
        <dbReference type="SMART" id="SM00845"/>
    </source>
</evidence>
<dbReference type="InterPro" id="IPR006075">
    <property type="entry name" value="Asn/Gln-tRNA_Trfase_suB/E_cat"/>
</dbReference>
<accession>A0A4Q2E0V2</accession>
<dbReference type="GO" id="GO:0005524">
    <property type="term" value="F:ATP binding"/>
    <property type="evidence" value="ECO:0007669"/>
    <property type="project" value="UniProtKB-KW"/>
</dbReference>
<keyword evidence="4 8" id="KW-0547">Nucleotide-binding</keyword>
<dbReference type="SUPFAM" id="SSF89095">
    <property type="entry name" value="GatB/YqeY motif"/>
    <property type="match status" value="2"/>
</dbReference>
<dbReference type="InterPro" id="IPR017959">
    <property type="entry name" value="Asn/Gln-tRNA_amidoTrfase_suB/E"/>
</dbReference>
<keyword evidence="8" id="KW-0496">Mitochondrion</keyword>
<dbReference type="InterPro" id="IPR000683">
    <property type="entry name" value="Gfo/Idh/MocA-like_OxRdtase_N"/>
</dbReference>
<feature type="compositionally biased region" description="Low complexity" evidence="9">
    <location>
        <begin position="502"/>
        <end position="523"/>
    </location>
</feature>
<evidence type="ECO:0000256" key="8">
    <source>
        <dbReference type="HAMAP-Rule" id="MF_03147"/>
    </source>
</evidence>
<dbReference type="Pfam" id="PF22725">
    <property type="entry name" value="GFO_IDH_MocA_C3"/>
    <property type="match status" value="1"/>
</dbReference>
<evidence type="ECO:0000313" key="12">
    <source>
        <dbReference type="Proteomes" id="UP000290288"/>
    </source>
</evidence>
<dbReference type="Gene3D" id="3.30.360.10">
    <property type="entry name" value="Dihydrodipicolinate Reductase, domain 2"/>
    <property type="match status" value="1"/>
</dbReference>
<dbReference type="GO" id="GO:0005739">
    <property type="term" value="C:mitochondrion"/>
    <property type="evidence" value="ECO:0007669"/>
    <property type="project" value="UniProtKB-SubCell"/>
</dbReference>
<keyword evidence="3 8" id="KW-0436">Ligase</keyword>
<keyword evidence="6 8" id="KW-0648">Protein biosynthesis</keyword>
<evidence type="ECO:0000256" key="5">
    <source>
        <dbReference type="ARBA" id="ARBA00022840"/>
    </source>
</evidence>
<comment type="similarity">
    <text evidence="2">Belongs to the Gfo/Idh/MocA family.</text>
</comment>
<comment type="catalytic activity">
    <reaction evidence="7 8">
        <text>L-glutamyl-tRNA(Gln) + L-glutamine + ATP + H2O = L-glutaminyl-tRNA(Gln) + L-glutamate + ADP + phosphate + H(+)</text>
        <dbReference type="Rhea" id="RHEA:17521"/>
        <dbReference type="Rhea" id="RHEA-COMP:9681"/>
        <dbReference type="Rhea" id="RHEA-COMP:9684"/>
        <dbReference type="ChEBI" id="CHEBI:15377"/>
        <dbReference type="ChEBI" id="CHEBI:15378"/>
        <dbReference type="ChEBI" id="CHEBI:29985"/>
        <dbReference type="ChEBI" id="CHEBI:30616"/>
        <dbReference type="ChEBI" id="CHEBI:43474"/>
        <dbReference type="ChEBI" id="CHEBI:58359"/>
        <dbReference type="ChEBI" id="CHEBI:78520"/>
        <dbReference type="ChEBI" id="CHEBI:78521"/>
        <dbReference type="ChEBI" id="CHEBI:456216"/>
    </reaction>
</comment>
<dbReference type="NCBIfam" id="NF004012">
    <property type="entry name" value="PRK05477.1-2"/>
    <property type="match status" value="1"/>
</dbReference>
<feature type="domain" description="Asn/Gln amidotransferase" evidence="10">
    <location>
        <begin position="376"/>
        <end position="580"/>
    </location>
</feature>
<sequence>MLVRLFVQRQFIACRHARFLHNLREPKGDPRWPGYEVVIGIETHAQLKSRHKLFSHALTSGPKDEPNTNVSAFDAAFPGTLPKLNPKCVDLALRTSLALNCEIQKRSSFDRKHYFYSDLPSGYQITQQYAPLAKDGSLDVYLPDSSTPVTVRIKQLQLEQDTAKSTFSPRTLTSNIDLNRAGTGLMEIVTLPDLRSPEEAGAYVRTLQALLRAVGSSDGNMEEGSLRCDVNVSVNRIGEPFGTRCEIKNLNSVKFMIAAIIHEISRHIDILATQSSVPQETRGFDENTFETFKLRSKEDAPDYRYMPDPNLGTLVLSEERITSIESTMPELPWQTRKRLLSSYGLSEKNVDVLIKLDSSKDVPVDGDNSTTPGPIQFFDELCQGNKRDPKVAFNWYAIDLSEMSSLYSYSGRMAHELLGQLTARKQSFQNNTITVQQLSELIDLVQEKQITGTSAKYLLRHMLSNPSSKSTREVAEEQQLMSFAFTKPLASAGNDLPASAYPPSGSPSTSTSSTPQTSEGESSNGLDVLVSRALAAMPKEVDALRAGHKGVMNKIVGWVMRESRGRADARLVKEEIERAINSPPAATKLEAQGEGAGSNRPLRFGILGAAKIAPNALILPAISHPEAVVYAVAARDPQRAQAYARKHGIPKVHTSYDSLLHDPEVDVVYNPLPNGLHYEWTLKALEAGKHVLLEKPAANTAEETREMFELAERKGLVLLEAFHYRFHPAVQRAKEILDSGELGKIKHLEVIMNIPRGVFPNDDIRFDYNIGGGALMDLGCYALHCIRYLTSSNPTSVLNVSHTLLEPANPPADYKRNVDRATTASLALPNDITAELTCDLQQPLAWGFIPRLPKLNILVECEGGKLEMFNFVMPSFYHSLTVTPKARQSRKEKVYTFSEGDSNLGEDWWASYRYQLEGFVNRVKGREPQTWITKEDSIANMEWVEKIYAEKGLGSRPKSAYVHNA</sequence>
<evidence type="ECO:0000256" key="3">
    <source>
        <dbReference type="ARBA" id="ARBA00022598"/>
    </source>
</evidence>
<dbReference type="PROSITE" id="PS01234">
    <property type="entry name" value="GATB"/>
    <property type="match status" value="1"/>
</dbReference>
<comment type="caution">
    <text evidence="11">The sequence shown here is derived from an EMBL/GenBank/DDBJ whole genome shotgun (WGS) entry which is preliminary data.</text>
</comment>
<dbReference type="STRING" id="2316362.A0A4Q2E0V2"/>
<dbReference type="Pfam" id="PF01408">
    <property type="entry name" value="GFO_IDH_MocA"/>
    <property type="match status" value="1"/>
</dbReference>
<evidence type="ECO:0000256" key="1">
    <source>
        <dbReference type="ARBA" id="ARBA00005306"/>
    </source>
</evidence>
<dbReference type="InterPro" id="IPR003789">
    <property type="entry name" value="Asn/Gln_tRNA_amidoTrase-B-like"/>
</dbReference>
<keyword evidence="12" id="KW-1185">Reference proteome</keyword>
<name>A0A4Q2E0V2_9AGAR</name>
<evidence type="ECO:0000256" key="7">
    <source>
        <dbReference type="ARBA" id="ARBA00047913"/>
    </source>
</evidence>
<dbReference type="PANTHER" id="PTHR11659">
    <property type="entry name" value="GLUTAMYL-TRNA GLN AMIDOTRANSFERASE SUBUNIT B MITOCHONDRIAL AND PROKARYOTIC PET112-RELATED"/>
    <property type="match status" value="1"/>
</dbReference>
<protein>
    <recommendedName>
        <fullName evidence="8">Glutamyl-tRNA(Gln) amidotransferase subunit B, mitochondrial</fullName>
        <shortName evidence="8">Glu-AdT subunit B</shortName>
        <ecNumber evidence="8">6.3.5.-</ecNumber>
    </recommendedName>
</protein>
<dbReference type="Pfam" id="PF02637">
    <property type="entry name" value="GatB_Yqey"/>
    <property type="match status" value="2"/>
</dbReference>
<evidence type="ECO:0000313" key="11">
    <source>
        <dbReference type="EMBL" id="RXW25736.1"/>
    </source>
</evidence>
<gene>
    <name evidence="11" type="ORF">EST38_g27</name>
</gene>
<dbReference type="InterPro" id="IPR017958">
    <property type="entry name" value="Gln-tRNA_amidoTrfase_suB_CS"/>
</dbReference>
<dbReference type="Proteomes" id="UP000290288">
    <property type="component" value="Unassembled WGS sequence"/>
</dbReference>
<dbReference type="GO" id="GO:0030956">
    <property type="term" value="C:glutamyl-tRNA(Gln) amidotransferase complex"/>
    <property type="evidence" value="ECO:0007669"/>
    <property type="project" value="UniProtKB-UniRule"/>
</dbReference>
<dbReference type="Pfam" id="PF02934">
    <property type="entry name" value="GatB_N"/>
    <property type="match status" value="1"/>
</dbReference>
<dbReference type="NCBIfam" id="TIGR00133">
    <property type="entry name" value="gatB"/>
    <property type="match status" value="1"/>
</dbReference>
<dbReference type="Gene3D" id="3.40.50.720">
    <property type="entry name" value="NAD(P)-binding Rossmann-like Domain"/>
    <property type="match status" value="1"/>
</dbReference>